<dbReference type="AlphaFoldDB" id="A0A934IM98"/>
<evidence type="ECO:0000313" key="1">
    <source>
        <dbReference type="EMBL" id="MBJ3764639.1"/>
    </source>
</evidence>
<dbReference type="Proteomes" id="UP000642488">
    <property type="component" value="Unassembled WGS sequence"/>
</dbReference>
<proteinExistence type="predicted"/>
<organism evidence="1 2">
    <name type="scientific">Palleronia pontilimi</name>
    <dbReference type="NCBI Taxonomy" id="1964209"/>
    <lineage>
        <taxon>Bacteria</taxon>
        <taxon>Pseudomonadati</taxon>
        <taxon>Pseudomonadota</taxon>
        <taxon>Alphaproteobacteria</taxon>
        <taxon>Rhodobacterales</taxon>
        <taxon>Roseobacteraceae</taxon>
        <taxon>Palleronia</taxon>
    </lineage>
</organism>
<sequence length="133" mass="14502">MNSIVFTHFATPLEGVSTLDLALDRLGAWLDAERDTLNRVLAQVGLGQAASALQALDQLHLEPESTAEDLRDLLEDARTFLEVLLETLRALPSRCFLETAWGLPGPDAVDTHVRWSGARVEEVLATVDRALAA</sequence>
<accession>A0A934IM98</accession>
<name>A0A934IM98_9RHOB</name>
<gene>
    <name evidence="1" type="ORF">ILP92_18050</name>
</gene>
<keyword evidence="2" id="KW-1185">Reference proteome</keyword>
<protein>
    <submittedName>
        <fullName evidence="1">Uncharacterized protein</fullName>
    </submittedName>
</protein>
<comment type="caution">
    <text evidence="1">The sequence shown here is derived from an EMBL/GenBank/DDBJ whole genome shotgun (WGS) entry which is preliminary data.</text>
</comment>
<dbReference type="EMBL" id="JAEKPD010000035">
    <property type="protein sequence ID" value="MBJ3764639.1"/>
    <property type="molecule type" value="Genomic_DNA"/>
</dbReference>
<reference evidence="1" key="1">
    <citation type="submission" date="2020-12" db="EMBL/GenBank/DDBJ databases">
        <title>Bacterial taxonomy.</title>
        <authorList>
            <person name="Pan X."/>
        </authorList>
    </citation>
    <scope>NUCLEOTIDE SEQUENCE</scope>
    <source>
        <strain evidence="1">KCTC 52957</strain>
    </source>
</reference>
<dbReference type="RefSeq" id="WP_198917811.1">
    <property type="nucleotide sequence ID" value="NZ_JAEKPD010000035.1"/>
</dbReference>
<evidence type="ECO:0000313" key="2">
    <source>
        <dbReference type="Proteomes" id="UP000642488"/>
    </source>
</evidence>